<dbReference type="GeneID" id="43653956"/>
<dbReference type="EMBL" id="ML738079">
    <property type="protein sequence ID" value="KAE8357232.1"/>
    <property type="molecule type" value="Genomic_DNA"/>
</dbReference>
<keyword evidence="1" id="KW-0732">Signal</keyword>
<name>A0A5N6ZHV8_9EURO</name>
<dbReference type="AlphaFoldDB" id="A0A5N6ZHV8"/>
<reference evidence="2 3" key="1">
    <citation type="submission" date="2019-04" db="EMBL/GenBank/DDBJ databases">
        <title>Friends and foes A comparative genomics studyof 23 Aspergillus species from section Flavi.</title>
        <authorList>
            <consortium name="DOE Joint Genome Institute"/>
            <person name="Kjaerbolling I."/>
            <person name="Vesth T."/>
            <person name="Frisvad J.C."/>
            <person name="Nybo J.L."/>
            <person name="Theobald S."/>
            <person name="Kildgaard S."/>
            <person name="Isbrandt T."/>
            <person name="Kuo A."/>
            <person name="Sato A."/>
            <person name="Lyhne E.K."/>
            <person name="Kogle M.E."/>
            <person name="Wiebenga A."/>
            <person name="Kun R.S."/>
            <person name="Lubbers R.J."/>
            <person name="Makela M.R."/>
            <person name="Barry K."/>
            <person name="Chovatia M."/>
            <person name="Clum A."/>
            <person name="Daum C."/>
            <person name="Haridas S."/>
            <person name="He G."/>
            <person name="LaButti K."/>
            <person name="Lipzen A."/>
            <person name="Mondo S."/>
            <person name="Riley R."/>
            <person name="Salamov A."/>
            <person name="Simmons B.A."/>
            <person name="Magnuson J.K."/>
            <person name="Henrissat B."/>
            <person name="Mortensen U.H."/>
            <person name="Larsen T.O."/>
            <person name="Devries R.P."/>
            <person name="Grigoriev I.V."/>
            <person name="Machida M."/>
            <person name="Baker S.E."/>
            <person name="Andersen M.R."/>
        </authorList>
    </citation>
    <scope>NUCLEOTIDE SEQUENCE [LARGE SCALE GENOMIC DNA]</scope>
    <source>
        <strain evidence="2 3">CBS 763.97</strain>
    </source>
</reference>
<accession>A0A5N6ZHV8</accession>
<evidence type="ECO:0000313" key="2">
    <source>
        <dbReference type="EMBL" id="KAE8357232.1"/>
    </source>
</evidence>
<keyword evidence="3" id="KW-1185">Reference proteome</keyword>
<proteinExistence type="predicted"/>
<gene>
    <name evidence="2" type="ORF">BDV27DRAFT_139727</name>
</gene>
<evidence type="ECO:0008006" key="4">
    <source>
        <dbReference type="Google" id="ProtNLM"/>
    </source>
</evidence>
<evidence type="ECO:0000256" key="1">
    <source>
        <dbReference type="SAM" id="SignalP"/>
    </source>
</evidence>
<dbReference type="Proteomes" id="UP000326268">
    <property type="component" value="Unassembled WGS sequence"/>
</dbReference>
<evidence type="ECO:0000313" key="3">
    <source>
        <dbReference type="Proteomes" id="UP000326268"/>
    </source>
</evidence>
<feature type="signal peptide" evidence="1">
    <location>
        <begin position="1"/>
        <end position="17"/>
    </location>
</feature>
<feature type="chain" id="PRO_5024813175" description="Single domain-containing protein" evidence="1">
    <location>
        <begin position="18"/>
        <end position="115"/>
    </location>
</feature>
<organism evidence="2 3">
    <name type="scientific">Aspergillus caelatus</name>
    <dbReference type="NCBI Taxonomy" id="61420"/>
    <lineage>
        <taxon>Eukaryota</taxon>
        <taxon>Fungi</taxon>
        <taxon>Dikarya</taxon>
        <taxon>Ascomycota</taxon>
        <taxon>Pezizomycotina</taxon>
        <taxon>Eurotiomycetes</taxon>
        <taxon>Eurotiomycetidae</taxon>
        <taxon>Eurotiales</taxon>
        <taxon>Aspergillaceae</taxon>
        <taxon>Aspergillus</taxon>
        <taxon>Aspergillus subgen. Circumdati</taxon>
    </lineage>
</organism>
<protein>
    <recommendedName>
        <fullName evidence="4">Single domain-containing protein</fullName>
    </recommendedName>
</protein>
<sequence>MQICLTQLSLWVAFASCAVLKNNDYDLSHLNDHDHDVNHQLFCKPGPVCIYRDCWRGQYRGSFECLGPWDACEGCVVQGRMSYVCCGTSPIYTEDPPIRIEPGRCCIGVGCNPTC</sequence>
<dbReference type="RefSeq" id="XP_031920313.1">
    <property type="nucleotide sequence ID" value="XM_032069510.1"/>
</dbReference>